<gene>
    <name evidence="1" type="ORF">ACFSXZ_04100</name>
</gene>
<dbReference type="Proteomes" id="UP001597417">
    <property type="component" value="Unassembled WGS sequence"/>
</dbReference>
<name>A0ABW5FLL7_9PSEU</name>
<proteinExistence type="predicted"/>
<reference evidence="2" key="1">
    <citation type="journal article" date="2019" name="Int. J. Syst. Evol. Microbiol.">
        <title>The Global Catalogue of Microorganisms (GCM) 10K type strain sequencing project: providing services to taxonomists for standard genome sequencing and annotation.</title>
        <authorList>
            <consortium name="The Broad Institute Genomics Platform"/>
            <consortium name="The Broad Institute Genome Sequencing Center for Infectious Disease"/>
            <person name="Wu L."/>
            <person name="Ma J."/>
        </authorList>
    </citation>
    <scope>NUCLEOTIDE SEQUENCE [LARGE SCALE GENOMIC DNA]</scope>
    <source>
        <strain evidence="2">CGMCC 4.7645</strain>
    </source>
</reference>
<protein>
    <submittedName>
        <fullName evidence="1">Uncharacterized protein</fullName>
    </submittedName>
</protein>
<dbReference type="EMBL" id="JBHUKR010000004">
    <property type="protein sequence ID" value="MFD2415505.1"/>
    <property type="molecule type" value="Genomic_DNA"/>
</dbReference>
<evidence type="ECO:0000313" key="2">
    <source>
        <dbReference type="Proteomes" id="UP001597417"/>
    </source>
</evidence>
<dbReference type="RefSeq" id="WP_378261357.1">
    <property type="nucleotide sequence ID" value="NZ_JBHUKR010000004.1"/>
</dbReference>
<keyword evidence="2" id="KW-1185">Reference proteome</keyword>
<sequence length="54" mass="5667">MESAQPACGLAFTVHLQSIDEVEAVTDDYLDRIGTGHFVMLAAGGRSTVRCGVA</sequence>
<organism evidence="1 2">
    <name type="scientific">Amycolatopsis pigmentata</name>
    <dbReference type="NCBI Taxonomy" id="450801"/>
    <lineage>
        <taxon>Bacteria</taxon>
        <taxon>Bacillati</taxon>
        <taxon>Actinomycetota</taxon>
        <taxon>Actinomycetes</taxon>
        <taxon>Pseudonocardiales</taxon>
        <taxon>Pseudonocardiaceae</taxon>
        <taxon>Amycolatopsis</taxon>
    </lineage>
</organism>
<evidence type="ECO:0000313" key="1">
    <source>
        <dbReference type="EMBL" id="MFD2415505.1"/>
    </source>
</evidence>
<comment type="caution">
    <text evidence="1">The sequence shown here is derived from an EMBL/GenBank/DDBJ whole genome shotgun (WGS) entry which is preliminary data.</text>
</comment>
<accession>A0ABW5FLL7</accession>